<gene>
    <name evidence="2" type="ORF">LCGC14_2541370</name>
</gene>
<dbReference type="Gene3D" id="3.40.50.150">
    <property type="entry name" value="Vaccinia Virus protein VP39"/>
    <property type="match status" value="1"/>
</dbReference>
<reference evidence="2" key="1">
    <citation type="journal article" date="2015" name="Nature">
        <title>Complex archaea that bridge the gap between prokaryotes and eukaryotes.</title>
        <authorList>
            <person name="Spang A."/>
            <person name="Saw J.H."/>
            <person name="Jorgensen S.L."/>
            <person name="Zaremba-Niedzwiedzka K."/>
            <person name="Martijn J."/>
            <person name="Lind A.E."/>
            <person name="van Eijk R."/>
            <person name="Schleper C."/>
            <person name="Guy L."/>
            <person name="Ettema T.J."/>
        </authorList>
    </citation>
    <scope>NUCLEOTIDE SEQUENCE</scope>
</reference>
<evidence type="ECO:0000259" key="1">
    <source>
        <dbReference type="Pfam" id="PF13847"/>
    </source>
</evidence>
<evidence type="ECO:0000313" key="2">
    <source>
        <dbReference type="EMBL" id="KKL11877.1"/>
    </source>
</evidence>
<accession>A0A0F9BDF4</accession>
<comment type="caution">
    <text evidence="2">The sequence shown here is derived from an EMBL/GenBank/DDBJ whole genome shotgun (WGS) entry which is preliminary data.</text>
</comment>
<dbReference type="Pfam" id="PF13847">
    <property type="entry name" value="Methyltransf_31"/>
    <property type="match status" value="1"/>
</dbReference>
<dbReference type="InterPro" id="IPR025714">
    <property type="entry name" value="Methyltranfer_dom"/>
</dbReference>
<organism evidence="2">
    <name type="scientific">marine sediment metagenome</name>
    <dbReference type="NCBI Taxonomy" id="412755"/>
    <lineage>
        <taxon>unclassified sequences</taxon>
        <taxon>metagenomes</taxon>
        <taxon>ecological metagenomes</taxon>
    </lineage>
</organism>
<sequence length="181" mass="20671">MSGEFAWNYIKQLLPESLEGKRILDLGSNAGLFCIRCAQMGATEAIGVERDPKHLKQCDFVKEYFGVSNVKFIRGNLESLPSMNLGKFDIILAIAVLYWVGRSGATGKSHYDKKYRDIELKFIQYITTISNAVIVRARGKKYNDSEYYGKIFSDQGFKMDKLIKEDLSNHEMMLFKKENNG</sequence>
<dbReference type="AlphaFoldDB" id="A0A0F9BDF4"/>
<name>A0A0F9BDF4_9ZZZZ</name>
<feature type="domain" description="Methyltransferase" evidence="1">
    <location>
        <begin position="19"/>
        <end position="100"/>
    </location>
</feature>
<dbReference type="EMBL" id="LAZR01041482">
    <property type="protein sequence ID" value="KKL11877.1"/>
    <property type="molecule type" value="Genomic_DNA"/>
</dbReference>
<dbReference type="SUPFAM" id="SSF53335">
    <property type="entry name" value="S-adenosyl-L-methionine-dependent methyltransferases"/>
    <property type="match status" value="1"/>
</dbReference>
<proteinExistence type="predicted"/>
<protein>
    <recommendedName>
        <fullName evidence="1">Methyltransferase domain-containing protein</fullName>
    </recommendedName>
</protein>
<dbReference type="InterPro" id="IPR029063">
    <property type="entry name" value="SAM-dependent_MTases_sf"/>
</dbReference>
<dbReference type="CDD" id="cd02440">
    <property type="entry name" value="AdoMet_MTases"/>
    <property type="match status" value="1"/>
</dbReference>